<name>A0AAV0V2B8_9STRA</name>
<feature type="compositionally biased region" description="Basic and acidic residues" evidence="2">
    <location>
        <begin position="122"/>
        <end position="140"/>
    </location>
</feature>
<dbReference type="Pfam" id="PF12936">
    <property type="entry name" value="Kri1_C"/>
    <property type="match status" value="1"/>
</dbReference>
<dbReference type="GO" id="GO:0005730">
    <property type="term" value="C:nucleolus"/>
    <property type="evidence" value="ECO:0007669"/>
    <property type="project" value="TreeGrafter"/>
</dbReference>
<evidence type="ECO:0000313" key="5">
    <source>
        <dbReference type="Proteomes" id="UP001162029"/>
    </source>
</evidence>
<evidence type="ECO:0000256" key="1">
    <source>
        <dbReference type="ARBA" id="ARBA00007473"/>
    </source>
</evidence>
<evidence type="ECO:0000256" key="2">
    <source>
        <dbReference type="SAM" id="MobiDB-lite"/>
    </source>
</evidence>
<dbReference type="EMBL" id="CANTFM010001855">
    <property type="protein sequence ID" value="CAI5743362.1"/>
    <property type="molecule type" value="Genomic_DNA"/>
</dbReference>
<protein>
    <recommendedName>
        <fullName evidence="3">Kri1-like C-terminal domain-containing protein</fullName>
    </recommendedName>
</protein>
<gene>
    <name evidence="4" type="ORF">PDE001_LOCUS8677</name>
</gene>
<reference evidence="4" key="1">
    <citation type="submission" date="2022-12" db="EMBL/GenBank/DDBJ databases">
        <authorList>
            <person name="Webb A."/>
        </authorList>
    </citation>
    <scope>NUCLEOTIDE SEQUENCE</scope>
    <source>
        <strain evidence="4">Pd1</strain>
    </source>
</reference>
<feature type="domain" description="Kri1-like C-terminal" evidence="3">
    <location>
        <begin position="7"/>
        <end position="95"/>
    </location>
</feature>
<evidence type="ECO:0000259" key="3">
    <source>
        <dbReference type="Pfam" id="PF12936"/>
    </source>
</evidence>
<evidence type="ECO:0000313" key="4">
    <source>
        <dbReference type="EMBL" id="CAI5743362.1"/>
    </source>
</evidence>
<sequence length="177" mass="20741">MNEIQRQKQNYLDELYSLDYEDLIGDIKCRFKYRQVQNNDFGLTVDEIMAANDNELKQLVSLKRMAPYADSEYFIDRKRLKSFKKSKRKRSKKKKAMEEEAKPEEDKTMFEEEESIPKRTKAKSESAESAAEKASVDIEKKKRRSKKKRSGEKNVHASTGLPTSRLESYKLVKATKN</sequence>
<feature type="compositionally biased region" description="Polar residues" evidence="2">
    <location>
        <begin position="156"/>
        <end position="166"/>
    </location>
</feature>
<dbReference type="InterPro" id="IPR018034">
    <property type="entry name" value="Kri1"/>
</dbReference>
<dbReference type="PANTHER" id="PTHR14490:SF5">
    <property type="entry name" value="PROTEIN KRI1 HOMOLOG"/>
    <property type="match status" value="1"/>
</dbReference>
<feature type="region of interest" description="Disordered" evidence="2">
    <location>
        <begin position="84"/>
        <end position="177"/>
    </location>
</feature>
<dbReference type="Proteomes" id="UP001162029">
    <property type="component" value="Unassembled WGS sequence"/>
</dbReference>
<keyword evidence="5" id="KW-1185">Reference proteome</keyword>
<dbReference type="GO" id="GO:0030686">
    <property type="term" value="C:90S preribosome"/>
    <property type="evidence" value="ECO:0007669"/>
    <property type="project" value="TreeGrafter"/>
</dbReference>
<dbReference type="InterPro" id="IPR024626">
    <property type="entry name" value="Kri1-like_C"/>
</dbReference>
<feature type="compositionally biased region" description="Basic and acidic residues" evidence="2">
    <location>
        <begin position="96"/>
        <end position="110"/>
    </location>
</feature>
<dbReference type="GO" id="GO:0000447">
    <property type="term" value="P:endonucleolytic cleavage in ITS1 to separate SSU-rRNA from 5.8S rRNA and LSU-rRNA from tricistronic rRNA transcript (SSU-rRNA, 5.8S rRNA, LSU-rRNA)"/>
    <property type="evidence" value="ECO:0007669"/>
    <property type="project" value="TreeGrafter"/>
</dbReference>
<accession>A0AAV0V2B8</accession>
<comment type="caution">
    <text evidence="4">The sequence shown here is derived from an EMBL/GenBank/DDBJ whole genome shotgun (WGS) entry which is preliminary data.</text>
</comment>
<feature type="compositionally biased region" description="Basic residues" evidence="2">
    <location>
        <begin position="84"/>
        <end position="95"/>
    </location>
</feature>
<dbReference type="AlphaFoldDB" id="A0AAV0V2B8"/>
<proteinExistence type="inferred from homology"/>
<dbReference type="PANTHER" id="PTHR14490">
    <property type="entry name" value="ZINC FINGER, ZZ TYPE"/>
    <property type="match status" value="1"/>
</dbReference>
<feature type="compositionally biased region" description="Basic residues" evidence="2">
    <location>
        <begin position="141"/>
        <end position="150"/>
    </location>
</feature>
<comment type="similarity">
    <text evidence="1">Belongs to the KRI1 family.</text>
</comment>
<organism evidence="4 5">
    <name type="scientific">Peronospora destructor</name>
    <dbReference type="NCBI Taxonomy" id="86335"/>
    <lineage>
        <taxon>Eukaryota</taxon>
        <taxon>Sar</taxon>
        <taxon>Stramenopiles</taxon>
        <taxon>Oomycota</taxon>
        <taxon>Peronosporomycetes</taxon>
        <taxon>Peronosporales</taxon>
        <taxon>Peronosporaceae</taxon>
        <taxon>Peronospora</taxon>
    </lineage>
</organism>